<accession>A0A1G7HQ38</accession>
<evidence type="ECO:0000313" key="1">
    <source>
        <dbReference type="EMBL" id="SDF02408.1"/>
    </source>
</evidence>
<dbReference type="AlphaFoldDB" id="A0A1G7HQ38"/>
<evidence type="ECO:0000313" key="2">
    <source>
        <dbReference type="Proteomes" id="UP000182284"/>
    </source>
</evidence>
<name>A0A1G7HQ38_9RHOB</name>
<dbReference type="EMBL" id="FNBL01000002">
    <property type="protein sequence ID" value="SDF02408.1"/>
    <property type="molecule type" value="Genomic_DNA"/>
</dbReference>
<proteinExistence type="predicted"/>
<organism evidence="1 2">
    <name type="scientific">Celeribacter baekdonensis</name>
    <dbReference type="NCBI Taxonomy" id="875171"/>
    <lineage>
        <taxon>Bacteria</taxon>
        <taxon>Pseudomonadati</taxon>
        <taxon>Pseudomonadota</taxon>
        <taxon>Alphaproteobacteria</taxon>
        <taxon>Rhodobacterales</taxon>
        <taxon>Roseobacteraceae</taxon>
        <taxon>Celeribacter</taxon>
    </lineage>
</organism>
<gene>
    <name evidence="1" type="ORF">SAMN04488117_10229</name>
</gene>
<dbReference type="Proteomes" id="UP000182284">
    <property type="component" value="Unassembled WGS sequence"/>
</dbReference>
<protein>
    <submittedName>
        <fullName evidence="1">Uncharacterized protein</fullName>
    </submittedName>
</protein>
<sequence>MRRKMTGHLPRRACHFSLVNPCPEVISIPVATALTVSTDLSPKIGGGVIFSEVDHVGKVTQQGPKPRSEVDLLPMLADVLADCAGRLSGRDHDMRP</sequence>
<reference evidence="1 2" key="1">
    <citation type="submission" date="2016-10" db="EMBL/GenBank/DDBJ databases">
        <authorList>
            <person name="de Groot N.N."/>
        </authorList>
    </citation>
    <scope>NUCLEOTIDE SEQUENCE [LARGE SCALE GENOMIC DNA]</scope>
    <source>
        <strain evidence="1 2">DSM 27375</strain>
    </source>
</reference>